<dbReference type="InterPro" id="IPR008250">
    <property type="entry name" value="ATPase_P-typ_transduc_dom_A_sf"/>
</dbReference>
<keyword evidence="9" id="KW-0067">ATP-binding</keyword>
<dbReference type="PROSITE" id="PS50846">
    <property type="entry name" value="HMA_2"/>
    <property type="match status" value="2"/>
</dbReference>
<dbReference type="InterPro" id="IPR001757">
    <property type="entry name" value="P_typ_ATPase"/>
</dbReference>
<dbReference type="GO" id="GO:0005507">
    <property type="term" value="F:copper ion binding"/>
    <property type="evidence" value="ECO:0007669"/>
    <property type="project" value="InterPro"/>
</dbReference>
<keyword evidence="13" id="KW-0186">Copper</keyword>
<comment type="subcellular location">
    <subcellularLocation>
        <location evidence="1">Endomembrane system</location>
        <topology evidence="1">Multi-pass membrane protein</topology>
    </subcellularLocation>
</comment>
<dbReference type="GO" id="GO:0016887">
    <property type="term" value="F:ATP hydrolysis activity"/>
    <property type="evidence" value="ECO:0007669"/>
    <property type="project" value="InterPro"/>
</dbReference>
<dbReference type="PROSITE" id="PS01047">
    <property type="entry name" value="HMA_1"/>
    <property type="match status" value="2"/>
</dbReference>
<dbReference type="PRINTS" id="PR00119">
    <property type="entry name" value="CATATPASE"/>
</dbReference>
<keyword evidence="15 16" id="KW-0472">Membrane</keyword>
<feature type="transmembrane region" description="Helical" evidence="16">
    <location>
        <begin position="262"/>
        <end position="280"/>
    </location>
</feature>
<dbReference type="PANTHER" id="PTHR43520">
    <property type="entry name" value="ATP7, ISOFORM B"/>
    <property type="match status" value="1"/>
</dbReference>
<dbReference type="Gene3D" id="3.30.70.100">
    <property type="match status" value="2"/>
</dbReference>
<evidence type="ECO:0000256" key="5">
    <source>
        <dbReference type="ARBA" id="ARBA00022723"/>
    </source>
</evidence>
<dbReference type="GO" id="GO:0055070">
    <property type="term" value="P:copper ion homeostasis"/>
    <property type="evidence" value="ECO:0007669"/>
    <property type="project" value="TreeGrafter"/>
</dbReference>
<dbReference type="InterPro" id="IPR044492">
    <property type="entry name" value="P_typ_ATPase_HD_dom"/>
</dbReference>
<feature type="transmembrane region" description="Helical" evidence="16">
    <location>
        <begin position="227"/>
        <end position="250"/>
    </location>
</feature>
<evidence type="ECO:0000256" key="13">
    <source>
        <dbReference type="ARBA" id="ARBA00023008"/>
    </source>
</evidence>
<keyword evidence="5" id="KW-0479">Metal-binding</keyword>
<evidence type="ECO:0000313" key="18">
    <source>
        <dbReference type="EMBL" id="SVA48682.1"/>
    </source>
</evidence>
<feature type="transmembrane region" description="Helical" evidence="16">
    <location>
        <begin position="170"/>
        <end position="191"/>
    </location>
</feature>
<dbReference type="NCBIfam" id="TIGR00003">
    <property type="entry name" value="copper ion binding protein"/>
    <property type="match status" value="2"/>
</dbReference>
<dbReference type="GO" id="GO:0012505">
    <property type="term" value="C:endomembrane system"/>
    <property type="evidence" value="ECO:0007669"/>
    <property type="project" value="UniProtKB-SubCell"/>
</dbReference>
<feature type="domain" description="HMA" evidence="17">
    <location>
        <begin position="80"/>
        <end position="146"/>
    </location>
</feature>
<dbReference type="SUPFAM" id="SSF56784">
    <property type="entry name" value="HAD-like"/>
    <property type="match status" value="1"/>
</dbReference>
<keyword evidence="6" id="KW-0677">Repeat</keyword>
<keyword evidence="12 16" id="KW-1133">Transmembrane helix</keyword>
<dbReference type="NCBIfam" id="TIGR01512">
    <property type="entry name" value="ATPase-IB2_Cd"/>
    <property type="match status" value="1"/>
</dbReference>
<evidence type="ECO:0000256" key="11">
    <source>
        <dbReference type="ARBA" id="ARBA00022967"/>
    </source>
</evidence>
<dbReference type="InterPro" id="IPR018303">
    <property type="entry name" value="ATPase_P-typ_P_site"/>
</dbReference>
<dbReference type="SFLD" id="SFLDS00003">
    <property type="entry name" value="Haloacid_Dehalogenase"/>
    <property type="match status" value="1"/>
</dbReference>
<feature type="non-terminal residue" evidence="18">
    <location>
        <position position="1"/>
    </location>
</feature>
<evidence type="ECO:0000256" key="10">
    <source>
        <dbReference type="ARBA" id="ARBA00022842"/>
    </source>
</evidence>
<dbReference type="InterPro" id="IPR017969">
    <property type="entry name" value="Heavy-metal-associated_CS"/>
</dbReference>
<comment type="similarity">
    <text evidence="2">Belongs to the cation transport ATPase (P-type) (TC 3.A.3) family. Type IB subfamily.</text>
</comment>
<evidence type="ECO:0000256" key="15">
    <source>
        <dbReference type="ARBA" id="ARBA00023136"/>
    </source>
</evidence>
<dbReference type="GO" id="GO:0043682">
    <property type="term" value="F:P-type divalent copper transporter activity"/>
    <property type="evidence" value="ECO:0007669"/>
    <property type="project" value="TreeGrafter"/>
</dbReference>
<dbReference type="InterPro" id="IPR023214">
    <property type="entry name" value="HAD_sf"/>
</dbReference>
<feature type="transmembrane region" description="Helical" evidence="16">
    <location>
        <begin position="414"/>
        <end position="436"/>
    </location>
</feature>
<dbReference type="InterPro" id="IPR036163">
    <property type="entry name" value="HMA_dom_sf"/>
</dbReference>
<dbReference type="PROSITE" id="PS01229">
    <property type="entry name" value="COF_2"/>
    <property type="match status" value="1"/>
</dbReference>
<evidence type="ECO:0000256" key="2">
    <source>
        <dbReference type="ARBA" id="ARBA00006024"/>
    </source>
</evidence>
<dbReference type="FunFam" id="2.70.150.10:FF:000002">
    <property type="entry name" value="Copper-transporting ATPase 1, putative"/>
    <property type="match status" value="1"/>
</dbReference>
<accession>A0A381W886</accession>
<dbReference type="Gene3D" id="3.40.50.1000">
    <property type="entry name" value="HAD superfamily/HAD-like"/>
    <property type="match status" value="1"/>
</dbReference>
<dbReference type="AlphaFoldDB" id="A0A381W886"/>
<dbReference type="Pfam" id="PF00702">
    <property type="entry name" value="Hydrolase"/>
    <property type="match status" value="1"/>
</dbReference>
<feature type="transmembrane region" description="Helical" evidence="16">
    <location>
        <begin position="197"/>
        <end position="215"/>
    </location>
</feature>
<dbReference type="NCBIfam" id="TIGR01494">
    <property type="entry name" value="ATPase_P-type"/>
    <property type="match status" value="1"/>
</dbReference>
<dbReference type="NCBIfam" id="TIGR01511">
    <property type="entry name" value="ATPase-IB1_Cu"/>
    <property type="match status" value="1"/>
</dbReference>
<dbReference type="PRINTS" id="PR00943">
    <property type="entry name" value="CUATPASE"/>
</dbReference>
<sequence>VQQIVDNNLIDTSFTLPIVGMTCAACVSHVGEALERIPEVERAVVNLATEKATVHISSGHIQKEILKSTVQDAGYQLGFESITLSIEGMTCAACVSHVESSLLKLEGVEEAYVNLATETAKVQYIPGLESISSIRLAITNSGYSSSYIEKEELGYGSTDRSQKRIIQQAVVSLLGAGFIMLGMVPNLGSALPFQNEYLSFVIATIVQFWAGRQFYTSAWNAARHRTTNMNTLIAVGTSTAYLYSTFAVLGKIFGLNDAFPETYFSTSCAIIGMVLLGRYLESKSRRRATDSIKLLLDMAPKTANIIKGTDIKIVPVDNLVIGDVVIIKPGEKIPVDGSVVEGFSEVDESTLTGESIPRIKEIGDPVFTSTVNGTGNIKVITESLSDNTVYSKIVSLIEDTQASKAPIQRIADRLASLLVPAILIVAALTFLTWIIVGPDPTYSYATIAAVAVLVIACPCAMGLATPIAIMVGSGRGAENGILYRDALAIETLQKVDSVVFDKTGTLTKGQPKVTGINSHSSYSANEILEYAAAVEKNSEHIIAKAIVTECESRKIVPVDVSEFRSSPGLGTSGVLNEKAILVGNKIFLRSAGVEVPDTLNSADLGEVHVSIDGSYSGSIFFSDTIRDDAEETIAHLHDLNLNLVLLSGDREELVESVANIVNISRYESNFLPQDKAAYISNMQKEGQVVCMVGDGVNDAPALAQADIGIAMGGGTDIAIESAQITVLGNRLSSIVQSIRLSKSCITTIKQNLFWAFAYNILLVPIAAGILYPLFTSQTVPGWLSPLLGDRGFLNPIVAATAMGLSSITVVLNALRLKTSKLIK</sequence>
<dbReference type="SUPFAM" id="SSF81665">
    <property type="entry name" value="Calcium ATPase, transmembrane domain M"/>
    <property type="match status" value="1"/>
</dbReference>
<dbReference type="PROSITE" id="PS00154">
    <property type="entry name" value="ATPASE_E1_E2"/>
    <property type="match status" value="1"/>
</dbReference>
<dbReference type="CDD" id="cd00371">
    <property type="entry name" value="HMA"/>
    <property type="match status" value="2"/>
</dbReference>
<dbReference type="GO" id="GO:0016020">
    <property type="term" value="C:membrane"/>
    <property type="evidence" value="ECO:0007669"/>
    <property type="project" value="InterPro"/>
</dbReference>
<feature type="transmembrane region" description="Helical" evidence="16">
    <location>
        <begin position="442"/>
        <end position="465"/>
    </location>
</feature>
<keyword evidence="14" id="KW-0406">Ion transport</keyword>
<feature type="domain" description="HMA" evidence="17">
    <location>
        <begin position="12"/>
        <end position="78"/>
    </location>
</feature>
<dbReference type="GO" id="GO:0005524">
    <property type="term" value="F:ATP binding"/>
    <property type="evidence" value="ECO:0007669"/>
    <property type="project" value="UniProtKB-KW"/>
</dbReference>
<keyword evidence="3" id="KW-0813">Transport</keyword>
<dbReference type="InterPro" id="IPR027256">
    <property type="entry name" value="P-typ_ATPase_IB"/>
</dbReference>
<dbReference type="SUPFAM" id="SSF55008">
    <property type="entry name" value="HMA, heavy metal-associated domain"/>
    <property type="match status" value="2"/>
</dbReference>
<evidence type="ECO:0000256" key="6">
    <source>
        <dbReference type="ARBA" id="ARBA00022737"/>
    </source>
</evidence>
<dbReference type="SFLD" id="SFLDF00027">
    <property type="entry name" value="p-type_atpase"/>
    <property type="match status" value="1"/>
</dbReference>
<keyword evidence="8" id="KW-0187">Copper transport</keyword>
<keyword evidence="7" id="KW-0547">Nucleotide-binding</keyword>
<gene>
    <name evidence="18" type="ORF">METZ01_LOCUS101536</name>
</gene>
<dbReference type="InterPro" id="IPR006122">
    <property type="entry name" value="HMA_Cu_ion-bd"/>
</dbReference>
<evidence type="ECO:0000256" key="4">
    <source>
        <dbReference type="ARBA" id="ARBA00022692"/>
    </source>
</evidence>
<protein>
    <recommendedName>
        <fullName evidence="17">HMA domain-containing protein</fullName>
    </recommendedName>
</protein>
<dbReference type="InterPro" id="IPR023298">
    <property type="entry name" value="ATPase_P-typ_TM_dom_sf"/>
</dbReference>
<evidence type="ECO:0000256" key="9">
    <source>
        <dbReference type="ARBA" id="ARBA00022840"/>
    </source>
</evidence>
<keyword evidence="11" id="KW-1278">Translocase</keyword>
<dbReference type="InterPro" id="IPR006121">
    <property type="entry name" value="HMA_dom"/>
</dbReference>
<dbReference type="Pfam" id="PF00403">
    <property type="entry name" value="HMA"/>
    <property type="match status" value="2"/>
</dbReference>
<dbReference type="CDD" id="cd02094">
    <property type="entry name" value="P-type_ATPase_Cu-like"/>
    <property type="match status" value="1"/>
</dbReference>
<feature type="transmembrane region" description="Helical" evidence="16">
    <location>
        <begin position="752"/>
        <end position="772"/>
    </location>
</feature>
<dbReference type="SFLD" id="SFLDG00002">
    <property type="entry name" value="C1.7:_P-type_atpase_like"/>
    <property type="match status" value="1"/>
</dbReference>
<dbReference type="SUPFAM" id="SSF81653">
    <property type="entry name" value="Calcium ATPase, transduction domain A"/>
    <property type="match status" value="1"/>
</dbReference>
<dbReference type="InterPro" id="IPR059000">
    <property type="entry name" value="ATPase_P-type_domA"/>
</dbReference>
<dbReference type="FunFam" id="3.30.70.100:FF:000005">
    <property type="entry name" value="Copper-exporting P-type ATPase A"/>
    <property type="match status" value="2"/>
</dbReference>
<evidence type="ECO:0000256" key="16">
    <source>
        <dbReference type="SAM" id="Phobius"/>
    </source>
</evidence>
<proteinExistence type="inferred from homology"/>
<dbReference type="NCBIfam" id="TIGR01525">
    <property type="entry name" value="ATPase-IB_hvy"/>
    <property type="match status" value="1"/>
</dbReference>
<evidence type="ECO:0000256" key="1">
    <source>
        <dbReference type="ARBA" id="ARBA00004127"/>
    </source>
</evidence>
<reference evidence="18" key="1">
    <citation type="submission" date="2018-05" db="EMBL/GenBank/DDBJ databases">
        <authorList>
            <person name="Lanie J.A."/>
            <person name="Ng W.-L."/>
            <person name="Kazmierczak K.M."/>
            <person name="Andrzejewski T.M."/>
            <person name="Davidsen T.M."/>
            <person name="Wayne K.J."/>
            <person name="Tettelin H."/>
            <person name="Glass J.I."/>
            <person name="Rusch D."/>
            <person name="Podicherti R."/>
            <person name="Tsui H.-C.T."/>
            <person name="Winkler M.E."/>
        </authorList>
    </citation>
    <scope>NUCLEOTIDE SEQUENCE</scope>
</reference>
<keyword evidence="4 16" id="KW-0812">Transmembrane</keyword>
<dbReference type="Gene3D" id="2.70.150.10">
    <property type="entry name" value="Calcium-transporting ATPase, cytoplasmic transduction domain A"/>
    <property type="match status" value="1"/>
</dbReference>
<dbReference type="InterPro" id="IPR023299">
    <property type="entry name" value="ATPase_P-typ_cyto_dom_N"/>
</dbReference>
<evidence type="ECO:0000259" key="17">
    <source>
        <dbReference type="PROSITE" id="PS50846"/>
    </source>
</evidence>
<dbReference type="Pfam" id="PF00122">
    <property type="entry name" value="E1-E2_ATPase"/>
    <property type="match status" value="1"/>
</dbReference>
<evidence type="ECO:0000256" key="14">
    <source>
        <dbReference type="ARBA" id="ARBA00023065"/>
    </source>
</evidence>
<evidence type="ECO:0000256" key="3">
    <source>
        <dbReference type="ARBA" id="ARBA00022448"/>
    </source>
</evidence>
<organism evidence="18">
    <name type="scientific">marine metagenome</name>
    <dbReference type="NCBI Taxonomy" id="408172"/>
    <lineage>
        <taxon>unclassified sequences</taxon>
        <taxon>metagenomes</taxon>
        <taxon>ecological metagenomes</taxon>
    </lineage>
</organism>
<dbReference type="PANTHER" id="PTHR43520:SF8">
    <property type="entry name" value="P-TYPE CU(+) TRANSPORTER"/>
    <property type="match status" value="1"/>
</dbReference>
<name>A0A381W886_9ZZZZ</name>
<dbReference type="Gene3D" id="3.40.1110.10">
    <property type="entry name" value="Calcium-transporting ATPase, cytoplasmic domain N"/>
    <property type="match status" value="1"/>
</dbReference>
<evidence type="ECO:0000256" key="8">
    <source>
        <dbReference type="ARBA" id="ARBA00022796"/>
    </source>
</evidence>
<evidence type="ECO:0000256" key="7">
    <source>
        <dbReference type="ARBA" id="ARBA00022741"/>
    </source>
</evidence>
<dbReference type="InterPro" id="IPR036412">
    <property type="entry name" value="HAD-like_sf"/>
</dbReference>
<keyword evidence="10" id="KW-0460">Magnesium</keyword>
<evidence type="ECO:0000256" key="12">
    <source>
        <dbReference type="ARBA" id="ARBA00022989"/>
    </source>
</evidence>
<feature type="transmembrane region" description="Helical" evidence="16">
    <location>
        <begin position="792"/>
        <end position="814"/>
    </location>
</feature>
<dbReference type="EMBL" id="UINC01010991">
    <property type="protein sequence ID" value="SVA48682.1"/>
    <property type="molecule type" value="Genomic_DNA"/>
</dbReference>